<dbReference type="RefSeq" id="XP_066082304.1">
    <property type="nucleotide sequence ID" value="XM_066226207.1"/>
</dbReference>
<evidence type="ECO:0008006" key="4">
    <source>
        <dbReference type="Google" id="ProtNLM"/>
    </source>
</evidence>
<evidence type="ECO:0000313" key="2">
    <source>
        <dbReference type="EMBL" id="WWD04337.1"/>
    </source>
</evidence>
<evidence type="ECO:0000313" key="3">
    <source>
        <dbReference type="Proteomes" id="UP001358614"/>
    </source>
</evidence>
<feature type="region of interest" description="Disordered" evidence="1">
    <location>
        <begin position="234"/>
        <end position="273"/>
    </location>
</feature>
<dbReference type="PANTHER" id="PTHR13265:SF0">
    <property type="entry name" value="HPR1"/>
    <property type="match status" value="1"/>
</dbReference>
<feature type="compositionally biased region" description="Acidic residues" evidence="1">
    <location>
        <begin position="652"/>
        <end position="663"/>
    </location>
</feature>
<feature type="compositionally biased region" description="Basic and acidic residues" evidence="1">
    <location>
        <begin position="683"/>
        <end position="695"/>
    </location>
</feature>
<dbReference type="GO" id="GO:0000445">
    <property type="term" value="C:THO complex part of transcription export complex"/>
    <property type="evidence" value="ECO:0007669"/>
    <property type="project" value="TreeGrafter"/>
</dbReference>
<dbReference type="AlphaFoldDB" id="A0AAX4KD26"/>
<dbReference type="PANTHER" id="PTHR13265">
    <property type="entry name" value="THO COMPLEX SUBUNIT 1"/>
    <property type="match status" value="1"/>
</dbReference>
<organism evidence="2 3">
    <name type="scientific">Kwoniella europaea PYCC6329</name>
    <dbReference type="NCBI Taxonomy" id="1423913"/>
    <lineage>
        <taxon>Eukaryota</taxon>
        <taxon>Fungi</taxon>
        <taxon>Dikarya</taxon>
        <taxon>Basidiomycota</taxon>
        <taxon>Agaricomycotina</taxon>
        <taxon>Tremellomycetes</taxon>
        <taxon>Tremellales</taxon>
        <taxon>Cryptococcaceae</taxon>
        <taxon>Kwoniella</taxon>
    </lineage>
</organism>
<feature type="region of interest" description="Disordered" evidence="1">
    <location>
        <begin position="600"/>
        <end position="741"/>
    </location>
</feature>
<dbReference type="InterPro" id="IPR021861">
    <property type="entry name" value="THO_THOC1"/>
</dbReference>
<evidence type="ECO:0000256" key="1">
    <source>
        <dbReference type="SAM" id="MobiDB-lite"/>
    </source>
</evidence>
<dbReference type="Proteomes" id="UP001358614">
    <property type="component" value="Chromosome 1"/>
</dbReference>
<name>A0AAX4KD26_9TREE</name>
<dbReference type="GO" id="GO:0006406">
    <property type="term" value="P:mRNA export from nucleus"/>
    <property type="evidence" value="ECO:0007669"/>
    <property type="project" value="TreeGrafter"/>
</dbReference>
<gene>
    <name evidence="2" type="ORF">V865_002406</name>
</gene>
<protein>
    <recommendedName>
        <fullName evidence="4">THO complex subunit 1</fullName>
    </recommendedName>
</protein>
<dbReference type="Pfam" id="PF11957">
    <property type="entry name" value="efThoc1"/>
    <property type="match status" value="1"/>
</dbReference>
<feature type="compositionally biased region" description="Basic and acidic residues" evidence="1">
    <location>
        <begin position="716"/>
        <end position="733"/>
    </location>
</feature>
<feature type="compositionally biased region" description="Basic and acidic residues" evidence="1">
    <location>
        <begin position="250"/>
        <end position="273"/>
    </location>
</feature>
<proteinExistence type="predicted"/>
<feature type="compositionally biased region" description="Basic and acidic residues" evidence="1">
    <location>
        <begin position="616"/>
        <end position="635"/>
    </location>
</feature>
<keyword evidence="3" id="KW-1185">Reference proteome</keyword>
<dbReference type="EMBL" id="CP144089">
    <property type="protein sequence ID" value="WWD04337.1"/>
    <property type="molecule type" value="Genomic_DNA"/>
</dbReference>
<reference evidence="2 3" key="1">
    <citation type="submission" date="2024-01" db="EMBL/GenBank/DDBJ databases">
        <title>Comparative genomics of Cryptococcus and Kwoniella reveals pathogenesis evolution and contrasting modes of karyotype evolution via chromosome fusion or intercentromeric recombination.</title>
        <authorList>
            <person name="Coelho M.A."/>
            <person name="David-Palma M."/>
            <person name="Shea T."/>
            <person name="Bowers K."/>
            <person name="McGinley-Smith S."/>
            <person name="Mohammad A.W."/>
            <person name="Gnirke A."/>
            <person name="Yurkov A.M."/>
            <person name="Nowrousian M."/>
            <person name="Sun S."/>
            <person name="Cuomo C.A."/>
            <person name="Heitman J."/>
        </authorList>
    </citation>
    <scope>NUCLEOTIDE SEQUENCE [LARGE SCALE GENOMIC DNA]</scope>
    <source>
        <strain evidence="2 3">PYCC6329</strain>
    </source>
</reference>
<sequence>MASTLYPSLKSSLGAIIDSYPPTRQLTKPISPAELTDKVNKAWSDCSVNLNAPESSSKSGEVIRTVLEVVGRDAVVLPITSGELAEPTSEASEKEKQTFQISLQDRLDIVLTLFEVVYASYPDTPSLEPGALFIPLIEELVELISVESWRGLWTYIETRSKRFTKDMPASRGKALPLLRTINAFLRFLPRTPDDLVFRGRVHQFASSVISVADKSAINMRGDYAEVRTTWDEEEVKKDLAEENNDDKDGEGDVKMEDEVDKKPSQSEDSEATERELDFYPTLWSLQQYFAHPPSLDGPAVGEPAKTPFHTFKEKTDFVLPHLFAQTQKEKALLGKDAEVIGKKRKRSAEDVESGGFFHPRYLTGKRLFEYELADPSFRRQILVQYFILFQFLLNLTPASAGKQAFTGGMPKTFVLNTDDEKWVISKVQTIRDELLKMVDGKRFEETVLSIITREVHYAQWKNDQCPEGVFEIPPLDESTAKDAAKLWEKRLAPPKTYAFKVGSRPLSMLWNNGFNGIDQLKGRQKATNEEQLDEELRKIEEDEEDDKAMGIEPAPEVLAANKERKTSLTWRALRLASHHHLRYFKTLAPKRDLHVLMKAVKGETEKPGPAVENQTEEEKAIEEVPEKEVLDVKDGGEEEEKLNDEEKKLDESDNQPDENTEVVDVEKQENAETDVEMTQEGETEQKIEEEGKDEVAPQETDDTTATSKVVGQSQEDGPKSEEQNSEVAEKTTDEQVDMAST</sequence>
<feature type="compositionally biased region" description="Polar residues" evidence="1">
    <location>
        <begin position="703"/>
        <end position="715"/>
    </location>
</feature>
<feature type="compositionally biased region" description="Acidic residues" evidence="1">
    <location>
        <begin position="671"/>
        <end position="682"/>
    </location>
</feature>
<accession>A0AAX4KD26</accession>
<dbReference type="KEGG" id="ker:91101210"/>
<dbReference type="GeneID" id="91101210"/>